<dbReference type="InterPro" id="IPR002344">
    <property type="entry name" value="Lupus_La"/>
</dbReference>
<accession>A0A1Q9CDX5</accession>
<organism evidence="7 8">
    <name type="scientific">Symbiodinium microadriaticum</name>
    <name type="common">Dinoflagellate</name>
    <name type="synonym">Zooxanthella microadriatica</name>
    <dbReference type="NCBI Taxonomy" id="2951"/>
    <lineage>
        <taxon>Eukaryota</taxon>
        <taxon>Sar</taxon>
        <taxon>Alveolata</taxon>
        <taxon>Dinophyceae</taxon>
        <taxon>Suessiales</taxon>
        <taxon>Symbiodiniaceae</taxon>
        <taxon>Symbiodinium</taxon>
    </lineage>
</organism>
<dbReference type="Proteomes" id="UP000186817">
    <property type="component" value="Unassembled WGS sequence"/>
</dbReference>
<dbReference type="OMA" id="PMAGCMA"/>
<dbReference type="GO" id="GO:0003723">
    <property type="term" value="F:RNA binding"/>
    <property type="evidence" value="ECO:0007669"/>
    <property type="project" value="UniProtKB-UniRule"/>
</dbReference>
<sequence>MKCSRKGGGKNYNRPETSGDASPSAEASPPVEATPAPAAEGGEQRPPFQPSKGGGKGGGKARGKGFKGDDGKGGKGKGGKGRGFQPQGGSLNQGASPTEGSPAPSPAPGPAEDPRPAPPPQAPNSGSSFPGMPGGFMQQPMAGCMACPMPFFDMSQVSMYPGYMGGCMPYPMPYNVNPDMMPCMGNTAPNSEQRTEQINKAKTQIEYYFSEENLIKDVFLRQNIMDTQGWVPLNRLLEFPQLAKTCRTDMSILVDAILQSTSLETLNIAACLPTLGIKSPNMVALGAPKKFMRTVTPFVRRPSTVSPMPRSSGKKRQQGKAETPLSRVQRCLD</sequence>
<keyword evidence="8" id="KW-1185">Reference proteome</keyword>
<feature type="compositionally biased region" description="Low complexity" evidence="5">
    <location>
        <begin position="21"/>
        <end position="40"/>
    </location>
</feature>
<dbReference type="GO" id="GO:1990904">
    <property type="term" value="C:ribonucleoprotein complex"/>
    <property type="evidence" value="ECO:0007669"/>
    <property type="project" value="InterPro"/>
</dbReference>
<dbReference type="OrthoDB" id="340227at2759"/>
<dbReference type="SMART" id="SM00715">
    <property type="entry name" value="LA"/>
    <property type="match status" value="1"/>
</dbReference>
<feature type="domain" description="HTH La-type RNA-binding" evidence="6">
    <location>
        <begin position="191"/>
        <end position="285"/>
    </location>
</feature>
<proteinExistence type="predicted"/>
<protein>
    <submittedName>
        <fullName evidence="7">Lupus La protein-like A</fullName>
    </submittedName>
</protein>
<evidence type="ECO:0000313" key="7">
    <source>
        <dbReference type="EMBL" id="OLP81125.1"/>
    </source>
</evidence>
<feature type="region of interest" description="Disordered" evidence="5">
    <location>
        <begin position="301"/>
        <end position="333"/>
    </location>
</feature>
<comment type="subcellular location">
    <subcellularLocation>
        <location evidence="1">Nucleus</location>
    </subcellularLocation>
</comment>
<dbReference type="PRINTS" id="PR00302">
    <property type="entry name" value="LUPUSLA"/>
</dbReference>
<dbReference type="SUPFAM" id="SSF46785">
    <property type="entry name" value="Winged helix' DNA-binding domain"/>
    <property type="match status" value="1"/>
</dbReference>
<dbReference type="EMBL" id="LSRX01001310">
    <property type="protein sequence ID" value="OLP81125.1"/>
    <property type="molecule type" value="Genomic_DNA"/>
</dbReference>
<reference evidence="7 8" key="1">
    <citation type="submission" date="2016-02" db="EMBL/GenBank/DDBJ databases">
        <title>Genome analysis of coral dinoflagellate symbionts highlights evolutionary adaptations to a symbiotic lifestyle.</title>
        <authorList>
            <person name="Aranda M."/>
            <person name="Li Y."/>
            <person name="Liew Y.J."/>
            <person name="Baumgarten S."/>
            <person name="Simakov O."/>
            <person name="Wilson M."/>
            <person name="Piel J."/>
            <person name="Ashoor H."/>
            <person name="Bougouffa S."/>
            <person name="Bajic V.B."/>
            <person name="Ryu T."/>
            <person name="Ravasi T."/>
            <person name="Bayer T."/>
            <person name="Micklem G."/>
            <person name="Kim H."/>
            <person name="Bhak J."/>
            <person name="Lajeunesse T.C."/>
            <person name="Voolstra C.R."/>
        </authorList>
    </citation>
    <scope>NUCLEOTIDE SEQUENCE [LARGE SCALE GENOMIC DNA]</scope>
    <source>
        <strain evidence="7 8">CCMP2467</strain>
    </source>
</reference>
<dbReference type="GO" id="GO:0006396">
    <property type="term" value="P:RNA processing"/>
    <property type="evidence" value="ECO:0007669"/>
    <property type="project" value="InterPro"/>
</dbReference>
<evidence type="ECO:0000256" key="5">
    <source>
        <dbReference type="SAM" id="MobiDB-lite"/>
    </source>
</evidence>
<dbReference type="PANTHER" id="PTHR22792:SF132">
    <property type="entry name" value="LA-RELATED PROTEIN 1"/>
    <property type="match status" value="1"/>
</dbReference>
<name>A0A1Q9CDX5_SYMMI</name>
<gene>
    <name evidence="7" type="primary">ssb-a</name>
    <name evidence="7" type="ORF">AK812_SmicGene38373</name>
</gene>
<keyword evidence="2 4" id="KW-0694">RNA-binding</keyword>
<evidence type="ECO:0000256" key="1">
    <source>
        <dbReference type="ARBA" id="ARBA00004123"/>
    </source>
</evidence>
<evidence type="ECO:0000256" key="4">
    <source>
        <dbReference type="PROSITE-ProRule" id="PRU00332"/>
    </source>
</evidence>
<evidence type="ECO:0000313" key="8">
    <source>
        <dbReference type="Proteomes" id="UP000186817"/>
    </source>
</evidence>
<evidence type="ECO:0000259" key="6">
    <source>
        <dbReference type="PROSITE" id="PS50961"/>
    </source>
</evidence>
<dbReference type="GO" id="GO:0005634">
    <property type="term" value="C:nucleus"/>
    <property type="evidence" value="ECO:0007669"/>
    <property type="project" value="UniProtKB-SubCell"/>
</dbReference>
<dbReference type="CDD" id="cd07323">
    <property type="entry name" value="LAM"/>
    <property type="match status" value="1"/>
</dbReference>
<dbReference type="GO" id="GO:0005737">
    <property type="term" value="C:cytoplasm"/>
    <property type="evidence" value="ECO:0007669"/>
    <property type="project" value="UniProtKB-ARBA"/>
</dbReference>
<dbReference type="PROSITE" id="PS50961">
    <property type="entry name" value="HTH_LA"/>
    <property type="match status" value="1"/>
</dbReference>
<feature type="compositionally biased region" description="Pro residues" evidence="5">
    <location>
        <begin position="103"/>
        <end position="122"/>
    </location>
</feature>
<dbReference type="Gene3D" id="1.10.10.10">
    <property type="entry name" value="Winged helix-like DNA-binding domain superfamily/Winged helix DNA-binding domain"/>
    <property type="match status" value="1"/>
</dbReference>
<keyword evidence="3" id="KW-0539">Nucleus</keyword>
<evidence type="ECO:0000256" key="2">
    <source>
        <dbReference type="ARBA" id="ARBA00022884"/>
    </source>
</evidence>
<dbReference type="PANTHER" id="PTHR22792">
    <property type="entry name" value="LUPUS LA PROTEIN-RELATED"/>
    <property type="match status" value="1"/>
</dbReference>
<evidence type="ECO:0000256" key="3">
    <source>
        <dbReference type="ARBA" id="ARBA00023242"/>
    </source>
</evidence>
<feature type="region of interest" description="Disordered" evidence="5">
    <location>
        <begin position="1"/>
        <end position="134"/>
    </location>
</feature>
<dbReference type="Pfam" id="PF05383">
    <property type="entry name" value="La"/>
    <property type="match status" value="1"/>
</dbReference>
<dbReference type="InterPro" id="IPR045180">
    <property type="entry name" value="La_dom_prot"/>
</dbReference>
<comment type="caution">
    <text evidence="7">The sequence shown here is derived from an EMBL/GenBank/DDBJ whole genome shotgun (WGS) entry which is preliminary data.</text>
</comment>
<feature type="compositionally biased region" description="Low complexity" evidence="5">
    <location>
        <begin position="123"/>
        <end position="134"/>
    </location>
</feature>
<dbReference type="AlphaFoldDB" id="A0A1Q9CDX5"/>
<feature type="compositionally biased region" description="Low complexity" evidence="5">
    <location>
        <begin position="83"/>
        <end position="102"/>
    </location>
</feature>
<dbReference type="InterPro" id="IPR006630">
    <property type="entry name" value="La_HTH"/>
</dbReference>
<dbReference type="InterPro" id="IPR036390">
    <property type="entry name" value="WH_DNA-bd_sf"/>
</dbReference>
<dbReference type="InterPro" id="IPR036388">
    <property type="entry name" value="WH-like_DNA-bd_sf"/>
</dbReference>